<organism evidence="10 11">
    <name type="scientific">Flavobacterium beibuense</name>
    <dbReference type="NCBI Taxonomy" id="657326"/>
    <lineage>
        <taxon>Bacteria</taxon>
        <taxon>Pseudomonadati</taxon>
        <taxon>Bacteroidota</taxon>
        <taxon>Flavobacteriia</taxon>
        <taxon>Flavobacteriales</taxon>
        <taxon>Flavobacteriaceae</taxon>
        <taxon>Flavobacterium</taxon>
    </lineage>
</organism>
<keyword evidence="11" id="KW-1185">Reference proteome</keyword>
<dbReference type="FunFam" id="3.30.360.10:FF:000002">
    <property type="entry name" value="Glyceraldehyde-3-phosphate dehydrogenase"/>
    <property type="match status" value="1"/>
</dbReference>
<dbReference type="AlphaFoldDB" id="A0A444WED9"/>
<reference evidence="10 11" key="1">
    <citation type="submission" date="2014-12" db="EMBL/GenBank/DDBJ databases">
        <title>Genome sequence of Flavobacterium beibuense RSKm HC5.</title>
        <authorList>
            <person name="Kim J.F."/>
            <person name="Song J.Y."/>
            <person name="Kwak M.-J."/>
            <person name="Lee S.-W."/>
        </authorList>
    </citation>
    <scope>NUCLEOTIDE SEQUENCE [LARGE SCALE GENOMIC DNA]</scope>
    <source>
        <strain evidence="10 11">RSKm HC5</strain>
    </source>
</reference>
<dbReference type="RefSeq" id="WP_242501819.1">
    <property type="nucleotide sequence ID" value="NZ_JUIW01000003.1"/>
</dbReference>
<feature type="binding site" evidence="5">
    <location>
        <position position="253"/>
    </location>
    <ligand>
        <name>D-glyceraldehyde 3-phosphate</name>
        <dbReference type="ChEBI" id="CHEBI:59776"/>
    </ligand>
</feature>
<evidence type="ECO:0000256" key="2">
    <source>
        <dbReference type="ARBA" id="ARBA00011881"/>
    </source>
</evidence>
<gene>
    <name evidence="10" type="ORF">NU09_0831</name>
</gene>
<feature type="binding site" evidence="5">
    <location>
        <begin position="170"/>
        <end position="172"/>
    </location>
    <ligand>
        <name>D-glyceraldehyde 3-phosphate</name>
        <dbReference type="ChEBI" id="CHEBI:59776"/>
    </ligand>
</feature>
<sequence length="351" mass="38644">MQKYPKLQLIYFFALFKFLNIRNMKKRIGINGFGRIGRAALKIILDTPDLEVVGINDLMNIENVAFLLKYDSVYGRFERKVEFKDNTLLVDGKSILYSSEKDPASLPWKDLEVDVAIESTGLFTNMADAQKHLQAGAKFVVISGPTKDTPTIVHGVNTEEGKVSVFSCASCTTNNIGPIIEILGRRIGIKKAILNTTHAYTASQTLVDAPSKKEPRMGRAAAVNSAPAATGAAIAVTKALPQYTGKFDGIAVRVPVPVGSISDITFVTERSTTVEEINAILTEEASSERYRRVVDVTDEPLVSSDIIKSTFAATVDLEMTRVVDGDLVKVMAWYDNEWGFTNQMIRQIQEL</sequence>
<dbReference type="InterPro" id="IPR020830">
    <property type="entry name" value="GlycerAld_3-P_DH_AS"/>
</dbReference>
<evidence type="ECO:0000256" key="3">
    <source>
        <dbReference type="ARBA" id="ARBA00023002"/>
    </source>
</evidence>
<evidence type="ECO:0000313" key="10">
    <source>
        <dbReference type="EMBL" id="RYJ44221.1"/>
    </source>
</evidence>
<dbReference type="GO" id="GO:0051287">
    <property type="term" value="F:NAD binding"/>
    <property type="evidence" value="ECO:0007669"/>
    <property type="project" value="InterPro"/>
</dbReference>
<dbReference type="InterPro" id="IPR020831">
    <property type="entry name" value="GlycerAld/Erythrose_P_DH"/>
</dbReference>
<evidence type="ECO:0000256" key="8">
    <source>
        <dbReference type="RuleBase" id="RU000397"/>
    </source>
</evidence>
<evidence type="ECO:0000256" key="1">
    <source>
        <dbReference type="ARBA" id="ARBA00007406"/>
    </source>
</evidence>
<protein>
    <submittedName>
        <fullName evidence="10">Glyceraldehyde 3-phosphate dehydrogenase</fullName>
    </submittedName>
</protein>
<feature type="site" description="Activates thiol group during catalysis" evidence="7">
    <location>
        <position position="198"/>
    </location>
</feature>
<dbReference type="Gene3D" id="3.30.360.10">
    <property type="entry name" value="Dihydrodipicolinate Reductase, domain 2"/>
    <property type="match status" value="1"/>
</dbReference>
<dbReference type="PROSITE" id="PS00071">
    <property type="entry name" value="GAPDH"/>
    <property type="match status" value="1"/>
</dbReference>
<feature type="active site" description="Nucleophile" evidence="4">
    <location>
        <position position="171"/>
    </location>
</feature>
<dbReference type="FunFam" id="3.40.50.720:FF:000001">
    <property type="entry name" value="Glyceraldehyde-3-phosphate dehydrogenase"/>
    <property type="match status" value="1"/>
</dbReference>
<feature type="binding site" evidence="5">
    <location>
        <begin position="230"/>
        <end position="231"/>
    </location>
    <ligand>
        <name>D-glyceraldehyde 3-phosphate</name>
        <dbReference type="ChEBI" id="CHEBI:59776"/>
    </ligand>
</feature>
<dbReference type="EMBL" id="JUIW01000003">
    <property type="protein sequence ID" value="RYJ44221.1"/>
    <property type="molecule type" value="Genomic_DNA"/>
</dbReference>
<comment type="subunit">
    <text evidence="2">Homotetramer.</text>
</comment>
<dbReference type="PANTHER" id="PTHR43148">
    <property type="entry name" value="GLYCERALDEHYDE-3-PHOSPHATE DEHYDROGENASE 2"/>
    <property type="match status" value="1"/>
</dbReference>
<feature type="domain" description="Glyceraldehyde 3-phosphate dehydrogenase NAD(P) binding" evidence="9">
    <location>
        <begin position="26"/>
        <end position="171"/>
    </location>
</feature>
<dbReference type="SUPFAM" id="SSF51735">
    <property type="entry name" value="NAD(P)-binding Rossmann-fold domains"/>
    <property type="match status" value="1"/>
</dbReference>
<dbReference type="CDD" id="cd05214">
    <property type="entry name" value="GAPDH_I_N"/>
    <property type="match status" value="1"/>
</dbReference>
<keyword evidence="6" id="KW-0547">Nucleotide-binding</keyword>
<evidence type="ECO:0000256" key="4">
    <source>
        <dbReference type="PIRSR" id="PIRSR000149-1"/>
    </source>
</evidence>
<dbReference type="PIRSF" id="PIRSF000149">
    <property type="entry name" value="GAP_DH"/>
    <property type="match status" value="1"/>
</dbReference>
<feature type="binding site" evidence="6">
    <location>
        <position position="336"/>
    </location>
    <ligand>
        <name>NAD(+)</name>
        <dbReference type="ChEBI" id="CHEBI:57540"/>
    </ligand>
</feature>
<feature type="binding site" evidence="5">
    <location>
        <position position="201"/>
    </location>
    <ligand>
        <name>D-glyceraldehyde 3-phosphate</name>
        <dbReference type="ChEBI" id="CHEBI:59776"/>
    </ligand>
</feature>
<dbReference type="Pfam" id="PF00044">
    <property type="entry name" value="Gp_dh_N"/>
    <property type="match status" value="1"/>
</dbReference>
<dbReference type="PRINTS" id="PR00078">
    <property type="entry name" value="G3PDHDRGNASE"/>
</dbReference>
<evidence type="ECO:0000313" key="11">
    <source>
        <dbReference type="Proteomes" id="UP000289775"/>
    </source>
</evidence>
<dbReference type="InterPro" id="IPR036291">
    <property type="entry name" value="NAD(P)-bd_dom_sf"/>
</dbReference>
<accession>A0A444WED9</accession>
<keyword evidence="6" id="KW-0520">NAD</keyword>
<dbReference type="Proteomes" id="UP000289775">
    <property type="component" value="Unassembled WGS sequence"/>
</dbReference>
<name>A0A444WED9_9FLAO</name>
<dbReference type="SUPFAM" id="SSF55347">
    <property type="entry name" value="Glyceraldehyde-3-phosphate dehydrogenase-like, C-terminal domain"/>
    <property type="match status" value="1"/>
</dbReference>
<dbReference type="Pfam" id="PF02800">
    <property type="entry name" value="Gp_dh_C"/>
    <property type="match status" value="1"/>
</dbReference>
<dbReference type="Gene3D" id="3.40.50.720">
    <property type="entry name" value="NAD(P)-binding Rossmann-like Domain"/>
    <property type="match status" value="1"/>
</dbReference>
<comment type="caution">
    <text evidence="10">The sequence shown here is derived from an EMBL/GenBank/DDBJ whole genome shotgun (WGS) entry which is preliminary data.</text>
</comment>
<evidence type="ECO:0000256" key="7">
    <source>
        <dbReference type="PIRSR" id="PIRSR000149-4"/>
    </source>
</evidence>
<keyword evidence="3" id="KW-0560">Oxidoreductase</keyword>
<dbReference type="GO" id="GO:0016620">
    <property type="term" value="F:oxidoreductase activity, acting on the aldehyde or oxo group of donors, NAD or NADP as acceptor"/>
    <property type="evidence" value="ECO:0007669"/>
    <property type="project" value="InterPro"/>
</dbReference>
<dbReference type="InterPro" id="IPR020829">
    <property type="entry name" value="GlycerAld_3-P_DH_cat"/>
</dbReference>
<evidence type="ECO:0000259" key="9">
    <source>
        <dbReference type="SMART" id="SM00846"/>
    </source>
</evidence>
<comment type="similarity">
    <text evidence="1 8">Belongs to the glyceraldehyde-3-phosphate dehydrogenase family.</text>
</comment>
<proteinExistence type="inferred from homology"/>
<evidence type="ECO:0000256" key="5">
    <source>
        <dbReference type="PIRSR" id="PIRSR000149-2"/>
    </source>
</evidence>
<feature type="binding site" evidence="6">
    <location>
        <position position="143"/>
    </location>
    <ligand>
        <name>NAD(+)</name>
        <dbReference type="ChEBI" id="CHEBI:57540"/>
    </ligand>
</feature>
<feature type="binding site" evidence="6">
    <location>
        <position position="57"/>
    </location>
    <ligand>
        <name>NAD(+)</name>
        <dbReference type="ChEBI" id="CHEBI:57540"/>
    </ligand>
</feature>
<feature type="binding site" evidence="6">
    <location>
        <begin position="35"/>
        <end position="36"/>
    </location>
    <ligand>
        <name>NAD(+)</name>
        <dbReference type="ChEBI" id="CHEBI:57540"/>
    </ligand>
</feature>
<dbReference type="InterPro" id="IPR020828">
    <property type="entry name" value="GlycerAld_3-P_DH_NAD(P)-bd"/>
</dbReference>
<dbReference type="SMART" id="SM00846">
    <property type="entry name" value="Gp_dh_N"/>
    <property type="match status" value="1"/>
</dbReference>
<evidence type="ECO:0000256" key="6">
    <source>
        <dbReference type="PIRSR" id="PIRSR000149-3"/>
    </source>
</evidence>